<dbReference type="SUPFAM" id="SSF53335">
    <property type="entry name" value="S-adenosyl-L-methionine-dependent methyltransferases"/>
    <property type="match status" value="1"/>
</dbReference>
<accession>A0A7W7PIL7</accession>
<keyword evidence="2" id="KW-1185">Reference proteome</keyword>
<dbReference type="AlphaFoldDB" id="A0A7W7PIL7"/>
<name>A0A7W7PIL7_STRNE</name>
<reference evidence="1 2" key="1">
    <citation type="submission" date="2020-08" db="EMBL/GenBank/DDBJ databases">
        <title>Genomic Encyclopedia of Type Strains, Phase III (KMG-III): the genomes of soil and plant-associated and newly described type strains.</title>
        <authorList>
            <person name="Whitman W."/>
        </authorList>
    </citation>
    <scope>NUCLEOTIDE SEQUENCE [LARGE SCALE GENOMIC DNA]</scope>
    <source>
        <strain evidence="1 2">CECT 3265</strain>
    </source>
</reference>
<dbReference type="GO" id="GO:0003886">
    <property type="term" value="F:DNA (cytosine-5-)-methyltransferase activity"/>
    <property type="evidence" value="ECO:0007669"/>
    <property type="project" value="UniProtKB-EC"/>
</dbReference>
<protein>
    <submittedName>
        <fullName evidence="1">DNA (Cytosine-5)-methyltransferase 1</fullName>
        <ecNumber evidence="1">2.1.1.37</ecNumber>
    </submittedName>
</protein>
<evidence type="ECO:0000313" key="2">
    <source>
        <dbReference type="Proteomes" id="UP000556436"/>
    </source>
</evidence>
<dbReference type="EMBL" id="JACHJG010000016">
    <property type="protein sequence ID" value="MBB4889925.1"/>
    <property type="molecule type" value="Genomic_DNA"/>
</dbReference>
<dbReference type="Proteomes" id="UP000556436">
    <property type="component" value="Unassembled WGS sequence"/>
</dbReference>
<evidence type="ECO:0000313" key="1">
    <source>
        <dbReference type="EMBL" id="MBB4889925.1"/>
    </source>
</evidence>
<dbReference type="InterPro" id="IPR029063">
    <property type="entry name" value="SAM-dependent_MTases_sf"/>
</dbReference>
<dbReference type="GO" id="GO:0032259">
    <property type="term" value="P:methylation"/>
    <property type="evidence" value="ECO:0007669"/>
    <property type="project" value="UniProtKB-KW"/>
</dbReference>
<organism evidence="1 2">
    <name type="scientific">Streptomyces netropsis</name>
    <name type="common">Streptoverticillium netropsis</name>
    <dbReference type="NCBI Taxonomy" id="55404"/>
    <lineage>
        <taxon>Bacteria</taxon>
        <taxon>Bacillati</taxon>
        <taxon>Actinomycetota</taxon>
        <taxon>Actinomycetes</taxon>
        <taxon>Kitasatosporales</taxon>
        <taxon>Streptomycetaceae</taxon>
        <taxon>Streptomyces</taxon>
    </lineage>
</organism>
<dbReference type="Gene3D" id="3.40.50.150">
    <property type="entry name" value="Vaccinia Virus protein VP39"/>
    <property type="match status" value="1"/>
</dbReference>
<dbReference type="EC" id="2.1.1.37" evidence="1"/>
<dbReference type="RefSeq" id="WP_184738736.1">
    <property type="nucleotide sequence ID" value="NZ_BMRW01000014.1"/>
</dbReference>
<proteinExistence type="predicted"/>
<dbReference type="CDD" id="cd02440">
    <property type="entry name" value="AdoMet_MTases"/>
    <property type="match status" value="1"/>
</dbReference>
<keyword evidence="1" id="KW-0808">Transferase</keyword>
<gene>
    <name evidence="1" type="ORF">FHS38_006003</name>
</gene>
<sequence>MTQHALLRRSRPRVLDACCGAGGAAVGYHRAGFDVLGVDIAPQPNYPFPLVQADAVEFVREHGADFDFIHSSWPCQHHTALTKGTNKGREYPDLIPAGRAAMESTGRPWVIENVMPAPIRRDVVLCGEMFGLGVTRHRKFETSGWSFTPPVHLPHRGRTRGYRHGRYYDGPYYPVYGDGGGKGTVPEWQTAMGIDWTDVRKEIAEAIPPAYTHWIATQYLTHEKRAAA</sequence>
<keyword evidence="1" id="KW-0489">Methyltransferase</keyword>
<comment type="caution">
    <text evidence="1">The sequence shown here is derived from an EMBL/GenBank/DDBJ whole genome shotgun (WGS) entry which is preliminary data.</text>
</comment>